<dbReference type="InterPro" id="IPR047589">
    <property type="entry name" value="DUF11_rpt"/>
</dbReference>
<dbReference type="NCBIfam" id="TIGR01451">
    <property type="entry name" value="B_ant_repeat"/>
    <property type="match status" value="19"/>
</dbReference>
<accession>A0A1P8JVW7</accession>
<dbReference type="NCBIfam" id="TIGR04226">
    <property type="entry name" value="RrgB_K2N_iso_D2"/>
    <property type="match status" value="1"/>
</dbReference>
<evidence type="ECO:0000256" key="1">
    <source>
        <dbReference type="ARBA" id="ARBA00004370"/>
    </source>
</evidence>
<comment type="subcellular location">
    <subcellularLocation>
        <location evidence="1">Membrane</location>
    </subcellularLocation>
</comment>
<dbReference type="PANTHER" id="PTHR34819">
    <property type="entry name" value="LARGE CYSTEINE-RICH PERIPLASMIC PROTEIN OMCB"/>
    <property type="match status" value="1"/>
</dbReference>
<sequence length="4712" mass="462254">MGELAKHRMVMKMKNLLHGMNSAGIRLLWLWLALTVQAALAATSVTNTATIAPPVGVTDVIGGCDTAVPPNCTGNNTSTVTAAVWSATLTKSASPASGTVILPGSLVTYTLSVNVTGAVTSSPVVLTDTLGTGLSFGAITANAGGFTANTASNPLSFTLPAGAAIGIHTIQYTAQVAANATGSVGNSVVGAGNCTAAAPCTTSHPLGALTVGKQLTAESGSQTGIAEPGETLTYTITITNSSGTAVSNYALTDTLGAGLTFSSATLGGVRTGQNVNWTNLSIPANGSLQVTVVATVDSPIATASVRNLAKRTGDPDPACGSAACVVTPTATSVTVAKTSNPASGTTVIPGQTITYTLTATVTGASTTSANVITDTLGAGQTFGSVVPGSIFALGGTGNVRTFTMPAGTAAGTYSVSYTAAVNAGAAAGSVTNSVSGVPCTTAGGCTTDHPVGAIGITKALTGESGSQAGTAEAGEQLSYTLTLSNPTATAVSGYALTDTLSAGLSFVSASLGGVNSGQNVNWSNLTIPANGTLQVTVVALVGPIGSINVSNLAKPTGGPDPACPSAACVVTPTTSTVTVAKTANTASGTTVIPGQTLTYTLTATVTGANTTGPTVLTDTMSAGQTYVGVSSAGGFTVGTVSPLVHTFTLPANTPAGTYAVSYTVTVNAGATGALGNSVSGVPCSAGGVCTTTHPVGAIGVAKALAAESGSRAGIAEPGETLTYTITLSNPAAAPVTGYALTDILSAGLSYVSSTSGGVNAGQTTNWSGLTIPSNGTLAIMVVATVNTPITLASVSNLAKQTGDPDPGCPSVACVQTPTASTVTVAKSSFPATGTPAIAGQTITYTIIATVTGGKTTTPTVFTDTLGSGQTFGSVTAAGVFTVGGSGNTRTFTLPSNSMAGTYWVSYTATVNAGAVNGTVNNSVTGAPCTTVGECTTDHPVGSIGVAKALTGESGSQAGIAEPSETLTYTITLTNPTGAPVTNYALTDVLSAGLSYASSTPGGVNSGQTTSWTNLTIPANSSLQVKVLATVNTPITVASIRNLAKPTGDPDPTCPGAACVVTPTASSVTVAKTSSPTSGTPVLAGQAITYTLTATVSGGNTTAPTVFTDTLGGGQTFGTISPTTDFTFGGAGNTRTFTLPAGQPAGTYSVTYTATVNAGASSSVNNAVTGVPCTPAANCTTTHPVGAIGITKALTGESGSQAGTAEAGEQLSYTLTLSNPTATAVSGYALTDTLSAGLSFVSASLGGVNSGQNVNWSNLTIPANGTLQVTVVALVGPIGSINVSNLAKPTGGPDPACPSAACVVTPTTSTVTVAKTANTASGTTVIPGQTLTYTLTATVTGANTTGPTVLTDTMSAGQTYVGVSSAGGFTVGTVSPLVHTFTLPANTPAGTYAVSYTVTVNAGATGALGNSVSGVPCSAGGVCTTTHPVGAIGVAKALAAESGSRAGIAEPGETLTYTITLSNPAAAPVTGYALTDILSAGLSYVSSTSGGVNAGQTTSWSGLTIPSNGTLAITVVATVNTPITLASVSNLAKQTGDPDPGCPSVACVQTPTASTVTVAKASNPATGATVIAGQTITYTLTATVTGGKTTAPTVFTDTLGSGQTFGSVTAAGAFTVGGSGNTRTFTLPSDTVAGTYAVSYTATVNAGAVNGTVNNSVTGAPCTTVGGCTTDHPVGSIGVAKALTGESGSQAGIAEPGETLTYTITLTNTTGAPVTNYALTDVRSPGLTYVSSSPTGANAGQTTSWTGLTIPANGTLQLTIVFTVNSPITTANVSNLAKPTGGPDPACPGAACPVVPTVSTVTVAKTSSPPNGSTVIPGQSLSYTLTVTVIGGDTTSPTVLTDTMGSGQTFGSVGANAGFGFATISALVHTFTLPQGTPAGTYSVTYTTTVNAGATTGSVDNAVTGANCATIGSCATDHPVGAITVTKALTGESGSQAGTAEAGEQLSYTLTLSNPTATAVSGYALTDTLSAGLSFVSASLGGVNSGQNVNWSNLTIPANGTLQVTVVALVGPIGSINVSNLAKPTGGPDPACPSAACVVTPTTSTVTVAKTANTASGTTVIPGQTLTYTLTATVTGANTTGPTVLTDTMSAGQTYVGVSSAGGFTVGTVSPLVHTFTLPANTPAGTYAVSYTVTVNAGATGALGNSVSGVPCSAGGVCTTTHPVGAIGVAKALAAESGSRAGIAEPGETLTYTITLSNPAAAPVTGYALTDILSAGLSYVSSTSGGVNAGQTTNWSGLTIPSNGTLAIMVVATVNTPITLASVSNLAKQTGDPDPGCPSVACVQTPTASTVTVAKSSFPATGTPAIAGQTITYTIIATVTGGKTTTPTVFTDTLGSGQTFGSVTAAGVFTVGGSGNTRTFTLPSNSMAGTYWVSYTATVNAGAVNGTVNNSVTGAPCTTVGECTTDHPVGSIGVAKALTAESITTNGIAEPGELLTYTITLTNPTGAAVTGYALTDRLSTGLTYSSSTPVGANSGQTTDWTGLTIPANGSIQLTLVATVNTPLTTVNVSNLAKPAGGIDPACPGAGCVVTPTSSVVTVAKTSNPATGAILVAGQTVSYTLTVTVSGANTGAATVLTDTLGGGQTFGSVTSVGAFTVGTVSPLVHTFTLPAGQPAGTYSVTYTATVNAGASGSVNNAVTGVPCTPAANCTTTHPVGAIGITKALTGESGSQAGTAEAGEQLSYTLTLSNPTATAVSGYALTDTLSAGLSFVSASLGGVNSGQNVNWSNLTIPANGTLQVTVVALVGPIGSINVSNLAKPTGGPDPACPSAACVVTPTTSTVTVAKTANTASGTTVIPGQTLTYTLTATVTGANTTGPTVLTDTMSAGQTYVGVSSAGGFTVGTVSPLVHTFTLPANTPAGTYAVSYTVTVNAGATGALGNSVSGVPCSAGGVCTTTHPVGAIGVAKALAAESGSRAGIAEPGETLTYTITLSNPAAAPVTGYALTDILSAGLSYVSSTSGGVNAGQTTSWSGLTIPSNGTLAITVVATVNTPITLASVSNLAKQTGDPDPGCPSVACAQTPTASTVTMSKTSNPVNGVTVIAGQTLTYTLSVRVSGGDTTTATVLTDTLGSGQTFGSLTPGSQFAMSGAGNTRTFTLPAGVAAGTYSVSYTALVNAGAVTGTVNNAVTSSNATCETAGACATNHPIGAIGLNKALTGESIALNNIAQPGEQLTYTITLTNPTGIAVTGYALTDTLSAGLTYVSSSLGGVNSGQSVNWTNLSIPANGLLQVTVVALVNPIATASVSNLAKPSGAPDPSCPSAACVVTPTMTTVTVAKSSNPAPGTVVIPGQTITYTLTATVIGADTATPTVLTDTLGSGQTFGSMTPTANFSSGGSGNVRTFTLLAGRAAGTYSVTYTATVNAGATTGLVNNAVSGVPCSAVGACQTDHPVGAVSVNKVLTGESINSNGVAEAGELLTYTITLVNPSTATVTGYALTDRLGTGLTYVSSTLGGVNAGQTTTWASLTVPANGTLQVIVVARVNVPIATAAVSNLAKPTGGVDPACPSSGCVVIPTASTVSVAKVANPPNGTPVIAGQTITYTLTATVSGSATGSPVVLTDTLGSGQSFGSVIPGSPFAAAGAGNVRTFTLPTNTVAGSYTVSYTATVNAGAVAGTVSNVVTGATCTSGGVCATDHPVGAISLAKALTAESGSQAGIAEPGETLTYTITLTNPTPAPVTAYALTDALGAGLSYVSSTLGGVNAGQTTNWAGLTIPASGSLQVNLLARVNAPITTESVRNIAKSTGSADPACPSAGCVTVPTSSTVTLTKLSNPASGATVMAGQTITYTLTATVVGSPTPAATVLTDTMGSGQTFGAVTSAGVYSAAGTGNARSFTLPAGTVAGTYSLTYTATVNAAATTGTVNNVVTGAACAAPGACATDHPVGAVTLTKALTAESLVADGIAQPGEQLSYTITLANPSTVAVTGYALTDVLSPGLTYVSSTPGGANAGQTTNWPALTIPANGTLQVSVVAKVDTTLAVASIHNVAKPTGAEDPACPSAACVVNPTAADVKPSKQLTAESGSRPGVAEPGERLTYTITLANAGGAPWNNYRFTENVPAGATMTGVTGASGLSGPITGPGAVNLTVPQVPGGGAATVTVMFVVADSLPSGMTVLPNLINGGDIDPTCVSACTVSVRVEEQPQVSIVKTAAVREARIGDLVRYTLTITNTGTVDMVNGRVIDTPPAGFSYVAGSAAVADGDGAFTLGAGASPLQFGGIDIAAGKQAVITYLLRVGAGVRQGSYANHANAVNTIGRAISNVASAEVQVVADPMVDESLILGTVFNDLDGDGWQDTASLSGVRVQGGFEPGVYVPGSTRIDRGHGAQPEPDASAPMLHGIDLGSISARQSEADPAENHRVVIRQQLTALAFTGDFVLTSKEGVTVRMDAAGRTTVEKTGDAAEGLNGAAPTVERRVSLTESGYVVEYVITNTGIEERGIPGVRIASVEGVLIETDQYGRYNLTGVSGGDWNRGRNFILKVDPNTLPAGAEFTTANPLVRRITPGLPVRFDYGVRLPQEQLKGVKQVAIELGEVIFAPGSSEVRKAYLPAIEKMAARINEYEGGEVLIRANGESQVLALGRAQAVQDALQSLVSPKAAKALRITARTELTDPQSLVVGVQQQRLMLGSVLFDTAKWAIRPEFEPMLQEVAQTLAKREGGVVTLVGHADVRGTDAYNLDLGMCRAKAVLDAILPHLPPSLRAKVRVEPPRDAPPPASGRLVCR</sequence>
<evidence type="ECO:0000313" key="6">
    <source>
        <dbReference type="EMBL" id="APW37885.1"/>
    </source>
</evidence>
<keyword evidence="7" id="KW-1185">Reference proteome</keyword>
<dbReference type="STRING" id="1842727.RD110_12320"/>
<dbReference type="CDD" id="cd07185">
    <property type="entry name" value="OmpA_C-like"/>
    <property type="match status" value="1"/>
</dbReference>
<dbReference type="EMBL" id="CP019236">
    <property type="protein sequence ID" value="APW37885.1"/>
    <property type="molecule type" value="Genomic_DNA"/>
</dbReference>
<evidence type="ECO:0000256" key="2">
    <source>
        <dbReference type="ARBA" id="ARBA00023136"/>
    </source>
</evidence>
<evidence type="ECO:0000313" key="7">
    <source>
        <dbReference type="Proteomes" id="UP000186609"/>
    </source>
</evidence>
<dbReference type="InterPro" id="IPR036737">
    <property type="entry name" value="OmpA-like_sf"/>
</dbReference>
<dbReference type="InterPro" id="IPR051172">
    <property type="entry name" value="Chlamydia_OmcB"/>
</dbReference>
<organism evidence="6 7">
    <name type="scientific">Rhodoferax koreensis</name>
    <dbReference type="NCBI Taxonomy" id="1842727"/>
    <lineage>
        <taxon>Bacteria</taxon>
        <taxon>Pseudomonadati</taxon>
        <taxon>Pseudomonadota</taxon>
        <taxon>Betaproteobacteria</taxon>
        <taxon>Burkholderiales</taxon>
        <taxon>Comamonadaceae</taxon>
        <taxon>Rhodoferax</taxon>
    </lineage>
</organism>
<dbReference type="InterPro" id="IPR006665">
    <property type="entry name" value="OmpA-like"/>
</dbReference>
<dbReference type="OrthoDB" id="9773411at2"/>
<dbReference type="Gene3D" id="2.60.40.10">
    <property type="entry name" value="Immunoglobulins"/>
    <property type="match status" value="9"/>
</dbReference>
<dbReference type="PANTHER" id="PTHR34819:SF3">
    <property type="entry name" value="CELL SURFACE PROTEIN"/>
    <property type="match status" value="1"/>
</dbReference>
<dbReference type="InterPro" id="IPR001434">
    <property type="entry name" value="OmcB-like_DUF11"/>
</dbReference>
<reference evidence="6 7" key="1">
    <citation type="submission" date="2017-01" db="EMBL/GenBank/DDBJ databases">
        <authorList>
            <person name="Mah S.A."/>
            <person name="Swanson W.J."/>
            <person name="Moy G.W."/>
            <person name="Vacquier V.D."/>
        </authorList>
    </citation>
    <scope>NUCLEOTIDE SEQUENCE [LARGE SCALE GENOMIC DNA]</scope>
    <source>
        <strain evidence="6 7">DCY110</strain>
    </source>
</reference>
<dbReference type="PROSITE" id="PS51123">
    <property type="entry name" value="OMPA_2"/>
    <property type="match status" value="1"/>
</dbReference>
<dbReference type="KEGG" id="rhy:RD110_12320"/>
<dbReference type="Pfam" id="PF01345">
    <property type="entry name" value="DUF11"/>
    <property type="match status" value="17"/>
</dbReference>
<dbReference type="InterPro" id="IPR026466">
    <property type="entry name" value="Fim_isopep_form_D2_dom"/>
</dbReference>
<keyword evidence="2 3" id="KW-0472">Membrane</keyword>
<dbReference type="GO" id="GO:0016020">
    <property type="term" value="C:membrane"/>
    <property type="evidence" value="ECO:0007669"/>
    <property type="project" value="UniProtKB-SubCell"/>
</dbReference>
<protein>
    <recommendedName>
        <fullName evidence="5">OmpA-like domain-containing protein</fullName>
    </recommendedName>
</protein>
<dbReference type="Proteomes" id="UP000186609">
    <property type="component" value="Chromosome"/>
</dbReference>
<dbReference type="Gene3D" id="3.30.1330.60">
    <property type="entry name" value="OmpA-like domain"/>
    <property type="match status" value="1"/>
</dbReference>
<name>A0A1P8JVW7_9BURK</name>
<dbReference type="InterPro" id="IPR006664">
    <property type="entry name" value="OMP_bac"/>
</dbReference>
<proteinExistence type="predicted"/>
<evidence type="ECO:0000256" key="3">
    <source>
        <dbReference type="PROSITE-ProRule" id="PRU00473"/>
    </source>
</evidence>
<gene>
    <name evidence="6" type="ORF">RD110_12320</name>
</gene>
<feature type="region of interest" description="Disordered" evidence="4">
    <location>
        <begin position="4693"/>
        <end position="4712"/>
    </location>
</feature>
<dbReference type="InterPro" id="IPR013783">
    <property type="entry name" value="Ig-like_fold"/>
</dbReference>
<feature type="domain" description="OmpA-like" evidence="5">
    <location>
        <begin position="4608"/>
        <end position="4712"/>
    </location>
</feature>
<dbReference type="SUPFAM" id="SSF103088">
    <property type="entry name" value="OmpA-like"/>
    <property type="match status" value="1"/>
</dbReference>
<dbReference type="PRINTS" id="PR01021">
    <property type="entry name" value="OMPADOMAIN"/>
</dbReference>
<dbReference type="Gene3D" id="2.60.40.740">
    <property type="match status" value="9"/>
</dbReference>
<evidence type="ECO:0000256" key="4">
    <source>
        <dbReference type="SAM" id="MobiDB-lite"/>
    </source>
</evidence>
<evidence type="ECO:0000259" key="5">
    <source>
        <dbReference type="PROSITE" id="PS51123"/>
    </source>
</evidence>